<dbReference type="EMBL" id="JAUSUQ010000014">
    <property type="protein sequence ID" value="MDQ0340451.1"/>
    <property type="molecule type" value="Genomic_DNA"/>
</dbReference>
<evidence type="ECO:0000313" key="2">
    <source>
        <dbReference type="Proteomes" id="UP001232445"/>
    </source>
</evidence>
<dbReference type="RefSeq" id="WP_307342103.1">
    <property type="nucleotide sequence ID" value="NZ_JAUSUQ010000014.1"/>
</dbReference>
<sequence length="187" mass="21378">MSRNGGHLISLPLLSDRKLKLMPGEPIATEQLAIDFAHKLLEAWRPETFVLERIDKRQNWYWVDGEKRTLLLLTFVPEYNGIPVLTRGVEFEFDLDQGKLVSFHAAPFYFTFNDDLSTNPLLSPQEAVKKLNPYLRVAGEPRLIVDFGGKGREVLMYRIPIEGVPAVSHVDINAINGHEEGYRLYLD</sequence>
<keyword evidence="2" id="KW-1185">Reference proteome</keyword>
<comment type="caution">
    <text evidence="1">The sequence shown here is derived from an EMBL/GenBank/DDBJ whole genome shotgun (WGS) entry which is preliminary data.</text>
</comment>
<evidence type="ECO:0000313" key="1">
    <source>
        <dbReference type="EMBL" id="MDQ0340451.1"/>
    </source>
</evidence>
<proteinExistence type="predicted"/>
<accession>A0ABU0CVK3</accession>
<gene>
    <name evidence="1" type="ORF">J2S00_003266</name>
</gene>
<protein>
    <submittedName>
        <fullName evidence="1">Uncharacterized protein</fullName>
    </submittedName>
</protein>
<name>A0ABU0CVK3_9BACI</name>
<dbReference type="Proteomes" id="UP001232445">
    <property type="component" value="Unassembled WGS sequence"/>
</dbReference>
<reference evidence="1 2" key="1">
    <citation type="submission" date="2023-07" db="EMBL/GenBank/DDBJ databases">
        <title>Genomic Encyclopedia of Type Strains, Phase IV (KMG-IV): sequencing the most valuable type-strain genomes for metagenomic binning, comparative biology and taxonomic classification.</title>
        <authorList>
            <person name="Goeker M."/>
        </authorList>
    </citation>
    <scope>NUCLEOTIDE SEQUENCE [LARGE SCALE GENOMIC DNA]</scope>
    <source>
        <strain evidence="1 2">DSM 17740</strain>
    </source>
</reference>
<organism evidence="1 2">
    <name type="scientific">Caldalkalibacillus uzonensis</name>
    <dbReference type="NCBI Taxonomy" id="353224"/>
    <lineage>
        <taxon>Bacteria</taxon>
        <taxon>Bacillati</taxon>
        <taxon>Bacillota</taxon>
        <taxon>Bacilli</taxon>
        <taxon>Bacillales</taxon>
        <taxon>Bacillaceae</taxon>
        <taxon>Caldalkalibacillus</taxon>
    </lineage>
</organism>